<keyword evidence="3" id="KW-0378">Hydrolase</keyword>
<feature type="domain" description="DNA2/NAM7 helicase helicase" evidence="6">
    <location>
        <begin position="470"/>
        <end position="534"/>
    </location>
</feature>
<dbReference type="GO" id="GO:0005524">
    <property type="term" value="F:ATP binding"/>
    <property type="evidence" value="ECO:0007669"/>
    <property type="project" value="UniProtKB-KW"/>
</dbReference>
<proteinExistence type="inferred from homology"/>
<keyword evidence="2" id="KW-0547">Nucleotide-binding</keyword>
<dbReference type="InterPro" id="IPR047187">
    <property type="entry name" value="SF1_C_Upf1"/>
</dbReference>
<dbReference type="InterPro" id="IPR041679">
    <property type="entry name" value="DNA2/NAM7-like_C"/>
</dbReference>
<evidence type="ECO:0000259" key="6">
    <source>
        <dbReference type="Pfam" id="PF13086"/>
    </source>
</evidence>
<reference evidence="8" key="1">
    <citation type="submission" date="2022-09" db="EMBL/GenBank/DDBJ databases">
        <title>Fusarium specimens isolated from Avocado Roots.</title>
        <authorList>
            <person name="Stajich J."/>
            <person name="Roper C."/>
            <person name="Heimlech-Rivalta G."/>
        </authorList>
    </citation>
    <scope>NUCLEOTIDE SEQUENCE</scope>
    <source>
        <strain evidence="8">CF00136</strain>
    </source>
</reference>
<dbReference type="InterPro" id="IPR027417">
    <property type="entry name" value="P-loop_NTPase"/>
</dbReference>
<dbReference type="Gene3D" id="3.40.50.300">
    <property type="entry name" value="P-loop containing nucleotide triphosphate hydrolases"/>
    <property type="match status" value="2"/>
</dbReference>
<evidence type="ECO:0000259" key="7">
    <source>
        <dbReference type="Pfam" id="PF13087"/>
    </source>
</evidence>
<dbReference type="Pfam" id="PF13087">
    <property type="entry name" value="AAA_12"/>
    <property type="match status" value="1"/>
</dbReference>
<evidence type="ECO:0008006" key="10">
    <source>
        <dbReference type="Google" id="ProtNLM"/>
    </source>
</evidence>
<dbReference type="InterPro" id="IPR050534">
    <property type="entry name" value="Coronavir_polyprotein_1ab"/>
</dbReference>
<dbReference type="PANTHER" id="PTHR43788:SF8">
    <property type="entry name" value="DNA-BINDING PROTEIN SMUBP-2"/>
    <property type="match status" value="1"/>
</dbReference>
<dbReference type="GO" id="GO:0043139">
    <property type="term" value="F:5'-3' DNA helicase activity"/>
    <property type="evidence" value="ECO:0007669"/>
    <property type="project" value="TreeGrafter"/>
</dbReference>
<evidence type="ECO:0000256" key="2">
    <source>
        <dbReference type="ARBA" id="ARBA00022741"/>
    </source>
</evidence>
<evidence type="ECO:0000256" key="1">
    <source>
        <dbReference type="ARBA" id="ARBA00007913"/>
    </source>
</evidence>
<dbReference type="CDD" id="cd18808">
    <property type="entry name" value="SF1_C_Upf1"/>
    <property type="match status" value="1"/>
</dbReference>
<evidence type="ECO:0000256" key="3">
    <source>
        <dbReference type="ARBA" id="ARBA00022801"/>
    </source>
</evidence>
<accession>A0A9W8RPY8</accession>
<gene>
    <name evidence="8" type="ORF">NW762_011186</name>
</gene>
<protein>
    <recommendedName>
        <fullName evidence="10">DNA2/NAM7 helicase-like C-terminal domain-containing protein</fullName>
    </recommendedName>
</protein>
<dbReference type="SUPFAM" id="SSF52540">
    <property type="entry name" value="P-loop containing nucleoside triphosphate hydrolases"/>
    <property type="match status" value="1"/>
</dbReference>
<comment type="similarity">
    <text evidence="1">Belongs to the DNA2/NAM7 helicase family.</text>
</comment>
<dbReference type="Pfam" id="PF13086">
    <property type="entry name" value="AAA_11"/>
    <property type="match status" value="1"/>
</dbReference>
<dbReference type="EMBL" id="JAOQAZ010000027">
    <property type="protein sequence ID" value="KAJ4251889.1"/>
    <property type="molecule type" value="Genomic_DNA"/>
</dbReference>
<feature type="domain" description="DNA2/NAM7 helicase-like C-terminal" evidence="7">
    <location>
        <begin position="794"/>
        <end position="993"/>
    </location>
</feature>
<keyword evidence="5" id="KW-0067">ATP-binding</keyword>
<organism evidence="8 9">
    <name type="scientific">Fusarium torreyae</name>
    <dbReference type="NCBI Taxonomy" id="1237075"/>
    <lineage>
        <taxon>Eukaryota</taxon>
        <taxon>Fungi</taxon>
        <taxon>Dikarya</taxon>
        <taxon>Ascomycota</taxon>
        <taxon>Pezizomycotina</taxon>
        <taxon>Sordariomycetes</taxon>
        <taxon>Hypocreomycetidae</taxon>
        <taxon>Hypocreales</taxon>
        <taxon>Nectriaceae</taxon>
        <taxon>Fusarium</taxon>
    </lineage>
</organism>
<keyword evidence="9" id="KW-1185">Reference proteome</keyword>
<dbReference type="OrthoDB" id="6513042at2759"/>
<dbReference type="AlphaFoldDB" id="A0A9W8RPY8"/>
<sequence>MATPTPNGVGARPATPRRQLRSALLIPDASQNEAWKIIPSTSELNINIVKHSIRLSFARAKDRSVWTFYGAGLDMADSTLYHIGINFPSKGLSVSHRPLKEHETNAFKDVLLDDAAKFRIVQIKLDEGHNTTVTGFGLPFHGVTDSVDSWVNRDSLIYGAASLTDILQQRDFTVLIKATDAEIFSFIQAVKLQPRPVDYGHGNVHNWDMQRYGEQVPRNRGHGFPPTVYFDNANARDTALTQTHVQDVWDFDNVLTYIAETQKIGDQPIETTEQFVCLLEPKDQFKPKHWRAAHRALRGDFNKLKVTFRGRDTTDHQPVTWEAVHLTFGSSEHLRGVNVKNRIPLGLIRPAEDKPDHAFSPVAHSHYQGVKKELDRDSVQFHCPANLHCEELRVEAINRLSSPEVWPSLMQGDTASVHRKQAFNELLVGKGLWNMFSQGSKIDFPPFDLLHDVPTEIRNACLNLVFEADRERVQQYFAKLHFGFGLVSGPPGTGKSHLASIIVVLMCYNRTIEHVYVSAASNGATDNILDRIHDIARATTSKLIDNGIGIKHLMLVRGYSFREELEKCTKALAGDVFEEDTLWNPSPWRFERSLCWWTLRALGSPLVPLPTSDDNAQFWEFHQSLNALVTSTPTPLSSVSEFKRLVELSQGFCTFAEYMIGKTEPAHEAIVSKLMSIVINFSNVVATTPAVSSTKHYKSFNSTKARAVVFDEAATLFCSDGLLVFGNTPRPMIAIGDPCQLAPVLPTAIELLHGGRTKRDNDDRYSRRNNRRSLEAKFPTNRFAKFGEISWLTWFIQLGHPVFHLYTQHRMAKGLFDLSLKTVYKHLDPHFKYSTLCDPANFPIGIQVENYLTTSHRIPSSTIGEFQPVFFDCRECPCRNYPDSASRLNPRQADCIAKFLVEMIQKLSLSPADIAVLTPYRASLRAVGKRFRKEDDLKDVVCSTFDGFQGREAQIIVLALCVTQETGPSFVANPRSLNVALTRQRSSLLIFGDIDTTAARYGRRYRSYPEDDAWEKVNPSMIRKVLGTIRESRRIVTLHGDKSVDPDSYWRRLEKSSEFL</sequence>
<dbReference type="Proteomes" id="UP001152049">
    <property type="component" value="Unassembled WGS sequence"/>
</dbReference>
<comment type="caution">
    <text evidence="8">The sequence shown here is derived from an EMBL/GenBank/DDBJ whole genome shotgun (WGS) entry which is preliminary data.</text>
</comment>
<keyword evidence="4" id="KW-0347">Helicase</keyword>
<dbReference type="PANTHER" id="PTHR43788">
    <property type="entry name" value="DNA2/NAM7 HELICASE FAMILY MEMBER"/>
    <property type="match status" value="1"/>
</dbReference>
<evidence type="ECO:0000313" key="9">
    <source>
        <dbReference type="Proteomes" id="UP001152049"/>
    </source>
</evidence>
<name>A0A9W8RPY8_9HYPO</name>
<evidence type="ECO:0000256" key="4">
    <source>
        <dbReference type="ARBA" id="ARBA00022806"/>
    </source>
</evidence>
<evidence type="ECO:0000256" key="5">
    <source>
        <dbReference type="ARBA" id="ARBA00022840"/>
    </source>
</evidence>
<dbReference type="GO" id="GO:0016787">
    <property type="term" value="F:hydrolase activity"/>
    <property type="evidence" value="ECO:0007669"/>
    <property type="project" value="UniProtKB-KW"/>
</dbReference>
<dbReference type="InterPro" id="IPR041677">
    <property type="entry name" value="DNA2/NAM7_AAA_11"/>
</dbReference>
<evidence type="ECO:0000313" key="8">
    <source>
        <dbReference type="EMBL" id="KAJ4251889.1"/>
    </source>
</evidence>